<accession>A0A068NVT9</accession>
<keyword evidence="1" id="KW-0378">Hydrolase</keyword>
<dbReference type="Pfam" id="PF08530">
    <property type="entry name" value="PepX_C"/>
    <property type="match status" value="1"/>
</dbReference>
<dbReference type="NCBIfam" id="TIGR00976">
    <property type="entry name" value="CocE_NonD"/>
    <property type="match status" value="1"/>
</dbReference>
<dbReference type="eggNOG" id="COG2936">
    <property type="taxonomic scope" value="Bacteria"/>
</dbReference>
<feature type="domain" description="Xaa-Pro dipeptidyl-peptidase C-terminal" evidence="3">
    <location>
        <begin position="343"/>
        <end position="599"/>
    </location>
</feature>
<reference evidence="4 5" key="1">
    <citation type="journal article" date="2014" name="PLoS ONE">
        <title>The first complete genome sequence of the class fimbriimonadia in the phylum armatimonadetes.</title>
        <authorList>
            <person name="Hu Z.Y."/>
            <person name="Wang Y.Z."/>
            <person name="Im W.T."/>
            <person name="Wang S.Y."/>
            <person name="Zhao G.P."/>
            <person name="Zheng H.J."/>
            <person name="Quan Z.X."/>
        </authorList>
    </citation>
    <scope>NUCLEOTIDE SEQUENCE [LARGE SCALE GENOMIC DNA]</scope>
    <source>
        <strain evidence="4">Gsoil 348</strain>
    </source>
</reference>
<dbReference type="GO" id="GO:0008239">
    <property type="term" value="F:dipeptidyl-peptidase activity"/>
    <property type="evidence" value="ECO:0007669"/>
    <property type="project" value="InterPro"/>
</dbReference>
<dbReference type="SMART" id="SM00939">
    <property type="entry name" value="PepX_C"/>
    <property type="match status" value="1"/>
</dbReference>
<dbReference type="SUPFAM" id="SSF49785">
    <property type="entry name" value="Galactose-binding domain-like"/>
    <property type="match status" value="1"/>
</dbReference>
<dbReference type="AlphaFoldDB" id="A0A068NVT9"/>
<dbReference type="InterPro" id="IPR005674">
    <property type="entry name" value="CocE/Ser_esterase"/>
</dbReference>
<proteinExistence type="predicted"/>
<dbReference type="EMBL" id="CP007139">
    <property type="protein sequence ID" value="AIE85719.1"/>
    <property type="molecule type" value="Genomic_DNA"/>
</dbReference>
<gene>
    <name evidence="4" type="ORF">OP10G_2351</name>
</gene>
<evidence type="ECO:0000256" key="1">
    <source>
        <dbReference type="ARBA" id="ARBA00022801"/>
    </source>
</evidence>
<dbReference type="OrthoDB" id="319764at2"/>
<dbReference type="Gene3D" id="1.10.3020.10">
    <property type="entry name" value="alpha-amino acid ester hydrolase ( Helical cap domain)"/>
    <property type="match status" value="1"/>
</dbReference>
<feature type="region of interest" description="Disordered" evidence="2">
    <location>
        <begin position="397"/>
        <end position="420"/>
    </location>
</feature>
<dbReference type="HOGENOM" id="CLU_015590_5_0_0"/>
<name>A0A068NVT9_FIMGI</name>
<dbReference type="InterPro" id="IPR029058">
    <property type="entry name" value="AB_hydrolase_fold"/>
</dbReference>
<dbReference type="SUPFAM" id="SSF53474">
    <property type="entry name" value="alpha/beta-Hydrolases"/>
    <property type="match status" value="1"/>
</dbReference>
<dbReference type="Gene3D" id="2.60.120.260">
    <property type="entry name" value="Galactose-binding domain-like"/>
    <property type="match status" value="1"/>
</dbReference>
<dbReference type="InterPro" id="IPR000383">
    <property type="entry name" value="Xaa-Pro-like_dom"/>
</dbReference>
<dbReference type="STRING" id="661478.OP10G_2351"/>
<evidence type="ECO:0000256" key="2">
    <source>
        <dbReference type="SAM" id="MobiDB-lite"/>
    </source>
</evidence>
<dbReference type="InterPro" id="IPR008979">
    <property type="entry name" value="Galactose-bd-like_sf"/>
</dbReference>
<dbReference type="Proteomes" id="UP000027982">
    <property type="component" value="Chromosome"/>
</dbReference>
<evidence type="ECO:0000259" key="3">
    <source>
        <dbReference type="SMART" id="SM00939"/>
    </source>
</evidence>
<dbReference type="Gene3D" id="3.40.50.1820">
    <property type="entry name" value="alpha/beta hydrolase"/>
    <property type="match status" value="1"/>
</dbReference>
<dbReference type="InterPro" id="IPR013736">
    <property type="entry name" value="Xaa-Pro_dipept_C"/>
</dbReference>
<dbReference type="KEGG" id="fgi:OP10G_2351"/>
<sequence>MAIPTFLALLLIRAQTPVQYAKFEFNIPMRDGVKLYTSVYIPKQVAGRHPILLERTPYSAGPYGPANKDDFLGSPRMRQKGYIFAYQDVRGQYMSGGTYENVRPIRKDATVGTDESTDTWDTVDYLVKHVPGNNGAVGLWGISYPGFYAAAGAIDTHPALKAVSPQAPVSDWFVGDDVHHNGAFFLQDNFDFGAWFDMPHKSLERDHPGLKIDRGGRSAYDFFLQGGSLAEIEKKYFKGRIPYWNEVARHGTYDDYWKDRALPPHMKNVKCAVLTVGGLFDAEDMWGALNTYAATERQNPGIPNFLVMGPWYHGMWAEGEGTAFGDLSYGMATSQWYRENVEFPFFERYLRGQEVPPPAEATIFQTGANRWRTFTQWPPAGLGKYSVYLGEGHTLTESAPGTEGADSYENDPARPTPYIADLSSKERPATYMVDDQRWAEKRSDVATYKGPVLARDLTVAGPVDVDLWASTTGTDADFVVKVIDVWPADSTDVSSRGRPMAGYEQLLRGDIMRGKFRNSLEKPEPFVPGQSTRVHFRMNDVLHTFKAGHRIMVQVQSSWFPLVDRNPNRFMDIYQATTSDFQPATITLHHDPAHPSSVSFGTL</sequence>
<keyword evidence="5" id="KW-1185">Reference proteome</keyword>
<protein>
    <submittedName>
        <fullName evidence="4">Glutaryl-7-ACA acylase</fullName>
    </submittedName>
</protein>
<dbReference type="RefSeq" id="WP_025225720.1">
    <property type="nucleotide sequence ID" value="NZ_CP007139.1"/>
</dbReference>
<evidence type="ECO:0000313" key="5">
    <source>
        <dbReference type="Proteomes" id="UP000027982"/>
    </source>
</evidence>
<dbReference type="Pfam" id="PF02129">
    <property type="entry name" value="Peptidase_S15"/>
    <property type="match status" value="1"/>
</dbReference>
<organism evidence="4 5">
    <name type="scientific">Fimbriimonas ginsengisoli Gsoil 348</name>
    <dbReference type="NCBI Taxonomy" id="661478"/>
    <lineage>
        <taxon>Bacteria</taxon>
        <taxon>Bacillati</taxon>
        <taxon>Armatimonadota</taxon>
        <taxon>Fimbriimonadia</taxon>
        <taxon>Fimbriimonadales</taxon>
        <taxon>Fimbriimonadaceae</taxon>
        <taxon>Fimbriimonas</taxon>
    </lineage>
</organism>
<evidence type="ECO:0000313" key="4">
    <source>
        <dbReference type="EMBL" id="AIE85719.1"/>
    </source>
</evidence>